<dbReference type="SMART" id="SM00028">
    <property type="entry name" value="TPR"/>
    <property type="match status" value="3"/>
</dbReference>
<dbReference type="Pfam" id="PF00646">
    <property type="entry name" value="F-box"/>
    <property type="match status" value="1"/>
</dbReference>
<organism evidence="5 6">
    <name type="scientific">Lachancea dasiensis</name>
    <dbReference type="NCBI Taxonomy" id="1072105"/>
    <lineage>
        <taxon>Eukaryota</taxon>
        <taxon>Fungi</taxon>
        <taxon>Dikarya</taxon>
        <taxon>Ascomycota</taxon>
        <taxon>Saccharomycotina</taxon>
        <taxon>Saccharomycetes</taxon>
        <taxon>Saccharomycetales</taxon>
        <taxon>Saccharomycetaceae</taxon>
        <taxon>Lachancea</taxon>
    </lineage>
</organism>
<dbReference type="EMBL" id="LT598460">
    <property type="protein sequence ID" value="SCU77535.1"/>
    <property type="molecule type" value="Genomic_DNA"/>
</dbReference>
<dbReference type="Gene3D" id="1.20.1280.50">
    <property type="match status" value="1"/>
</dbReference>
<dbReference type="InterPro" id="IPR036047">
    <property type="entry name" value="F-box-like_dom_sf"/>
</dbReference>
<name>A0A1G4ILQ8_9SACH</name>
<gene>
    <name evidence="5" type="ORF">LADA_0A00958G</name>
</gene>
<evidence type="ECO:0000313" key="5">
    <source>
        <dbReference type="EMBL" id="SCU77535.1"/>
    </source>
</evidence>
<dbReference type="Gene3D" id="1.25.40.10">
    <property type="entry name" value="Tetratricopeptide repeat domain"/>
    <property type="match status" value="1"/>
</dbReference>
<dbReference type="InterPro" id="IPR032675">
    <property type="entry name" value="LRR_dom_sf"/>
</dbReference>
<dbReference type="SUPFAM" id="SSF81383">
    <property type="entry name" value="F-box domain"/>
    <property type="match status" value="1"/>
</dbReference>
<evidence type="ECO:0000256" key="2">
    <source>
        <dbReference type="ARBA" id="ARBA00022803"/>
    </source>
</evidence>
<keyword evidence="2 3" id="KW-0802">TPR repeat</keyword>
<dbReference type="Gene3D" id="3.80.10.10">
    <property type="entry name" value="Ribonuclease Inhibitor"/>
    <property type="match status" value="1"/>
</dbReference>
<dbReference type="PROSITE" id="PS50005">
    <property type="entry name" value="TPR"/>
    <property type="match status" value="1"/>
</dbReference>
<dbReference type="OrthoDB" id="629492at2759"/>
<evidence type="ECO:0000256" key="3">
    <source>
        <dbReference type="PROSITE-ProRule" id="PRU00339"/>
    </source>
</evidence>
<accession>A0A1G4ILQ8</accession>
<keyword evidence="1" id="KW-0677">Repeat</keyword>
<dbReference type="GO" id="GO:0051879">
    <property type="term" value="F:Hsp90 protein binding"/>
    <property type="evidence" value="ECO:0007669"/>
    <property type="project" value="TreeGrafter"/>
</dbReference>
<dbReference type="Proteomes" id="UP000190274">
    <property type="component" value="Chromosome A"/>
</dbReference>
<dbReference type="STRING" id="1266660.A0A1G4ILQ8"/>
<sequence length="688" mass="78634">MDHGDPVEKALELGAVYFKNEDFHSALNLFTKALKLALSYDQETLEKIRISHGLSERPVPGMGELVHARLVKLLDNRAATWEKLGNLAKALKDANRAVRYEPFNLKCYLRRGKVLQKLGKDQEALENYDSGLSKVHEMETQWYTTPPARLVGLLKGQKTLVKERMKPAVPLQDEKPRAKRVPILPPKESFLERTKNHKRGSSIKLDIVGQCPLEMLKGILLNLDTNQLIHCMKVSKIWHARICMLPEVFRKFDLSPCSTRAISSFLEFINVIYRGNQRGLIEMIKYSSSSSSVDARTISSLIRKLKPRLRTLILNSKTIDFEQLTVCLAANRKLVASLEELSLCVDFRTNRAGQLDCLFLESFSNVRKLELIFPGCAGPSRGNFLSEPRPLNVQYHNLKNLETFKLICDLKLMGASFPLKSLFSLGDLPQLTKVYICGVSFDYATDFEWLKKMPNLRELWLENNRNIFLDDFLRALVYQPLFRNLTKLTLREHRVSNQAVNLIQYPDLLENATFIENIKSLVSLDLMCTSIGSRGLLKLLSLFATDQLKKLNIGDCPYIHFQRGEGNGFMNIKDLILLIPHVEELLLHQSVALDDHTIKEFSRHVKNLKKLRKLDLSFNVALTGVSIYELLRAFKEEFMILQKVVVDGCPSIMERTATALKQGDLVREFSCMYDKDSWKVYGVNTLVK</sequence>
<dbReference type="PANTHER" id="PTHR22904">
    <property type="entry name" value="TPR REPEAT CONTAINING PROTEIN"/>
    <property type="match status" value="1"/>
</dbReference>
<feature type="repeat" description="TPR" evidence="3">
    <location>
        <begin position="7"/>
        <end position="40"/>
    </location>
</feature>
<feature type="domain" description="F-box" evidence="4">
    <location>
        <begin position="212"/>
        <end position="246"/>
    </location>
</feature>
<evidence type="ECO:0000256" key="1">
    <source>
        <dbReference type="ARBA" id="ARBA00022737"/>
    </source>
</evidence>
<proteinExistence type="predicted"/>
<protein>
    <submittedName>
        <fullName evidence="5">LADA_0A00958g1_1</fullName>
    </submittedName>
</protein>
<dbReference type="SUPFAM" id="SSF52047">
    <property type="entry name" value="RNI-like"/>
    <property type="match status" value="1"/>
</dbReference>
<reference evidence="5 6" key="1">
    <citation type="submission" date="2016-03" db="EMBL/GenBank/DDBJ databases">
        <authorList>
            <person name="Devillers H."/>
        </authorList>
    </citation>
    <scope>NUCLEOTIDE SEQUENCE [LARGE SCALE GENOMIC DNA]</scope>
    <source>
        <strain evidence="5">CBS 10888</strain>
    </source>
</reference>
<dbReference type="InterPro" id="IPR011990">
    <property type="entry name" value="TPR-like_helical_dom_sf"/>
</dbReference>
<dbReference type="InterPro" id="IPR019734">
    <property type="entry name" value="TPR_rpt"/>
</dbReference>
<evidence type="ECO:0000313" key="6">
    <source>
        <dbReference type="Proteomes" id="UP000190274"/>
    </source>
</evidence>
<dbReference type="AlphaFoldDB" id="A0A1G4ILQ8"/>
<dbReference type="InterPro" id="IPR001810">
    <property type="entry name" value="F-box_dom"/>
</dbReference>
<keyword evidence="6" id="KW-1185">Reference proteome</keyword>
<evidence type="ECO:0000259" key="4">
    <source>
        <dbReference type="Pfam" id="PF00646"/>
    </source>
</evidence>
<dbReference type="SUPFAM" id="SSF48452">
    <property type="entry name" value="TPR-like"/>
    <property type="match status" value="1"/>
</dbReference>
<dbReference type="PANTHER" id="PTHR22904:SF523">
    <property type="entry name" value="STRESS-INDUCED-PHOSPHOPROTEIN 1"/>
    <property type="match status" value="1"/>
</dbReference>